<dbReference type="RefSeq" id="WP_171321993.1">
    <property type="nucleotide sequence ID" value="NZ_JABFBC010000001.1"/>
</dbReference>
<keyword evidence="2" id="KW-0548">Nucleotidyltransferase</keyword>
<organism evidence="4 5">
    <name type="scientific">Halovulum dunhuangense</name>
    <dbReference type="NCBI Taxonomy" id="1505036"/>
    <lineage>
        <taxon>Bacteria</taxon>
        <taxon>Pseudomonadati</taxon>
        <taxon>Pseudomonadota</taxon>
        <taxon>Alphaproteobacteria</taxon>
        <taxon>Rhodobacterales</taxon>
        <taxon>Paracoccaceae</taxon>
        <taxon>Halovulum</taxon>
    </lineage>
</organism>
<keyword evidence="1 4" id="KW-0808">Transferase</keyword>
<proteinExistence type="predicted"/>
<keyword evidence="5" id="KW-1185">Reference proteome</keyword>
<sequence>MTPDTVMIFAAGRGTRMRTLTQDRPKPMIPVAGRPLIEHALDMAVAAGLRRAVVNTHYLPAPLEAHLSRETRLSITLSPETELLETGGGLKRAAPLLGLGPVFTMNADVVWQGPDPFGALVSGGVPGPGGARLLLVPRANAVGHPGAGDFALDQSGRPVRRGDAPEAPFVYTGLQLIDPAAALAVPEPVFSLNRLWDAMLAQGRLRATVWTGRWCDVGQPGSIPLAEAMLADG</sequence>
<protein>
    <submittedName>
        <fullName evidence="4">Nucleotidyltransferase family protein</fullName>
    </submittedName>
</protein>
<dbReference type="Pfam" id="PF00483">
    <property type="entry name" value="NTP_transferase"/>
    <property type="match status" value="1"/>
</dbReference>
<comment type="caution">
    <text evidence="4">The sequence shown here is derived from an EMBL/GenBank/DDBJ whole genome shotgun (WGS) entry which is preliminary data.</text>
</comment>
<dbReference type="Gene3D" id="3.90.550.10">
    <property type="entry name" value="Spore Coat Polysaccharide Biosynthesis Protein SpsA, Chain A"/>
    <property type="match status" value="1"/>
</dbReference>
<gene>
    <name evidence="4" type="ORF">HMH01_02065</name>
</gene>
<dbReference type="SUPFAM" id="SSF53448">
    <property type="entry name" value="Nucleotide-diphospho-sugar transferases"/>
    <property type="match status" value="1"/>
</dbReference>
<dbReference type="GO" id="GO:0016779">
    <property type="term" value="F:nucleotidyltransferase activity"/>
    <property type="evidence" value="ECO:0007669"/>
    <property type="project" value="UniProtKB-KW"/>
</dbReference>
<dbReference type="InterPro" id="IPR050065">
    <property type="entry name" value="GlmU-like"/>
</dbReference>
<dbReference type="CDD" id="cd06422">
    <property type="entry name" value="NTP_transferase_like_1"/>
    <property type="match status" value="1"/>
</dbReference>
<evidence type="ECO:0000313" key="4">
    <source>
        <dbReference type="EMBL" id="NNU79213.1"/>
    </source>
</evidence>
<reference evidence="4 5" key="1">
    <citation type="submission" date="2020-05" db="EMBL/GenBank/DDBJ databases">
        <title>Gimesia benthica sp. nov., a novel planctomycete isolated from a deep-sea water sample of the Northwest Indian Ocean.</title>
        <authorList>
            <person name="Wang J."/>
            <person name="Ruan C."/>
            <person name="Song L."/>
            <person name="Zhu Y."/>
            <person name="Li A."/>
            <person name="Zheng X."/>
            <person name="Wang L."/>
            <person name="Lu Z."/>
            <person name="Huang Y."/>
            <person name="Du W."/>
            <person name="Zhou Y."/>
            <person name="Huang L."/>
            <person name="Dai X."/>
        </authorList>
    </citation>
    <scope>NUCLEOTIDE SEQUENCE [LARGE SCALE GENOMIC DNA]</scope>
    <source>
        <strain evidence="4 5">YYQ-30</strain>
    </source>
</reference>
<feature type="domain" description="Nucleotidyl transferase" evidence="3">
    <location>
        <begin position="7"/>
        <end position="110"/>
    </location>
</feature>
<evidence type="ECO:0000256" key="1">
    <source>
        <dbReference type="ARBA" id="ARBA00022679"/>
    </source>
</evidence>
<dbReference type="AlphaFoldDB" id="A0A849KQ71"/>
<evidence type="ECO:0000256" key="2">
    <source>
        <dbReference type="ARBA" id="ARBA00022695"/>
    </source>
</evidence>
<dbReference type="InterPro" id="IPR005835">
    <property type="entry name" value="NTP_transferase_dom"/>
</dbReference>
<name>A0A849KQ71_9RHOB</name>
<dbReference type="EMBL" id="JABFBC010000001">
    <property type="protein sequence ID" value="NNU79213.1"/>
    <property type="molecule type" value="Genomic_DNA"/>
</dbReference>
<dbReference type="Proteomes" id="UP000572377">
    <property type="component" value="Unassembled WGS sequence"/>
</dbReference>
<dbReference type="InterPro" id="IPR029044">
    <property type="entry name" value="Nucleotide-diphossugar_trans"/>
</dbReference>
<dbReference type="PANTHER" id="PTHR43584">
    <property type="entry name" value="NUCLEOTIDYL TRANSFERASE"/>
    <property type="match status" value="1"/>
</dbReference>
<evidence type="ECO:0000313" key="5">
    <source>
        <dbReference type="Proteomes" id="UP000572377"/>
    </source>
</evidence>
<dbReference type="PANTHER" id="PTHR43584:SF8">
    <property type="entry name" value="N-ACETYLMURAMATE ALPHA-1-PHOSPHATE URIDYLYLTRANSFERASE"/>
    <property type="match status" value="1"/>
</dbReference>
<accession>A0A849KQ71</accession>
<evidence type="ECO:0000259" key="3">
    <source>
        <dbReference type="Pfam" id="PF00483"/>
    </source>
</evidence>